<feature type="region of interest" description="Disordered" evidence="1">
    <location>
        <begin position="194"/>
        <end position="218"/>
    </location>
</feature>
<reference evidence="2" key="2">
    <citation type="submission" date="2022-01" db="EMBL/GenBank/DDBJ databases">
        <authorList>
            <person name="Yamashiro T."/>
            <person name="Shiraishi A."/>
            <person name="Satake H."/>
            <person name="Nakayama K."/>
        </authorList>
    </citation>
    <scope>NUCLEOTIDE SEQUENCE</scope>
</reference>
<organism evidence="2 3">
    <name type="scientific">Tanacetum coccineum</name>
    <dbReference type="NCBI Taxonomy" id="301880"/>
    <lineage>
        <taxon>Eukaryota</taxon>
        <taxon>Viridiplantae</taxon>
        <taxon>Streptophyta</taxon>
        <taxon>Embryophyta</taxon>
        <taxon>Tracheophyta</taxon>
        <taxon>Spermatophyta</taxon>
        <taxon>Magnoliopsida</taxon>
        <taxon>eudicotyledons</taxon>
        <taxon>Gunneridae</taxon>
        <taxon>Pentapetalae</taxon>
        <taxon>asterids</taxon>
        <taxon>campanulids</taxon>
        <taxon>Asterales</taxon>
        <taxon>Asteraceae</taxon>
        <taxon>Asteroideae</taxon>
        <taxon>Anthemideae</taxon>
        <taxon>Anthemidinae</taxon>
        <taxon>Tanacetum</taxon>
    </lineage>
</organism>
<evidence type="ECO:0000313" key="3">
    <source>
        <dbReference type="Proteomes" id="UP001151760"/>
    </source>
</evidence>
<reference evidence="2" key="1">
    <citation type="journal article" date="2022" name="Int. J. Mol. Sci.">
        <title>Draft Genome of Tanacetum Coccineum: Genomic Comparison of Closely Related Tanacetum-Family Plants.</title>
        <authorList>
            <person name="Yamashiro T."/>
            <person name="Shiraishi A."/>
            <person name="Nakayama K."/>
            <person name="Satake H."/>
        </authorList>
    </citation>
    <scope>NUCLEOTIDE SEQUENCE</scope>
</reference>
<dbReference type="EMBL" id="BQNB010021378">
    <property type="protein sequence ID" value="GJU05795.1"/>
    <property type="molecule type" value="Genomic_DNA"/>
</dbReference>
<comment type="caution">
    <text evidence="2">The sequence shown here is derived from an EMBL/GenBank/DDBJ whole genome shotgun (WGS) entry which is preliminary data.</text>
</comment>
<keyword evidence="3" id="KW-1185">Reference proteome</keyword>
<feature type="compositionally biased region" description="Basic and acidic residues" evidence="1">
    <location>
        <begin position="195"/>
        <end position="218"/>
    </location>
</feature>
<accession>A0ABQ5J1K8</accession>
<dbReference type="Proteomes" id="UP001151760">
    <property type="component" value="Unassembled WGS sequence"/>
</dbReference>
<sequence>MVIRKCVEDLQLRIVSYQTKLNLTQPDWDVSDFLFKEDYTIVSKPRAVIYKDRNDQKKMMRETEVHKFSDGMLNMILDKLDHMVKDFKLFKYNPGMETRIWSEDNRRRSKEFMENRRDLPRDNPLVSVEVLRYDIKRSKSENKGIVPTEMELVLEQTEQGTSHEVSNIRVIIKYHGEDGNPARANIKQALGSFQDQERYEHVGPQDTRPQDGERSQDDDQRLYLADDLNKAEDHIPIQATRQRSLNQSTRYHMKNQRLRAEHKINKKIVELKLVFSGVTSLRGDYRY</sequence>
<gene>
    <name evidence="2" type="ORF">Tco_1122225</name>
</gene>
<name>A0ABQ5J1K8_9ASTR</name>
<evidence type="ECO:0000256" key="1">
    <source>
        <dbReference type="SAM" id="MobiDB-lite"/>
    </source>
</evidence>
<evidence type="ECO:0000313" key="2">
    <source>
        <dbReference type="EMBL" id="GJU05795.1"/>
    </source>
</evidence>
<proteinExistence type="predicted"/>
<protein>
    <submittedName>
        <fullName evidence="2">Uncharacterized protein</fullName>
    </submittedName>
</protein>